<keyword evidence="8 10" id="KW-0346">Stress response</keyword>
<evidence type="ECO:0000313" key="20">
    <source>
        <dbReference type="Proteomes" id="UP000769766"/>
    </source>
</evidence>
<evidence type="ECO:0000256" key="16">
    <source>
        <dbReference type="SAM" id="MobiDB-lite"/>
    </source>
</evidence>
<comment type="subunit">
    <text evidence="10 11">Homohexamer. Organized in a ring with a central cavity.</text>
</comment>
<dbReference type="Proteomes" id="UP000769766">
    <property type="component" value="Unassembled WGS sequence"/>
</dbReference>
<dbReference type="InterPro" id="IPR027417">
    <property type="entry name" value="P-loop_NTPase"/>
</dbReference>
<comment type="subcellular location">
    <subcellularLocation>
        <location evidence="1 10 11">Cytoplasm</location>
    </subcellularLocation>
</comment>
<feature type="region of interest" description="Disordered" evidence="16">
    <location>
        <begin position="806"/>
        <end position="847"/>
    </location>
</feature>
<keyword evidence="2 10" id="KW-0963">Cytoplasm</keyword>
<dbReference type="SMART" id="SM00464">
    <property type="entry name" value="LON"/>
    <property type="match status" value="1"/>
</dbReference>
<dbReference type="InterPro" id="IPR015947">
    <property type="entry name" value="PUA-like_sf"/>
</dbReference>
<feature type="compositionally biased region" description="Basic and acidic residues" evidence="16">
    <location>
        <begin position="836"/>
        <end position="847"/>
    </location>
</feature>
<evidence type="ECO:0000256" key="8">
    <source>
        <dbReference type="ARBA" id="ARBA00023016"/>
    </source>
</evidence>
<dbReference type="Pfam" id="PF05362">
    <property type="entry name" value="Lon_C"/>
    <property type="match status" value="1"/>
</dbReference>
<keyword evidence="6 10" id="KW-0720">Serine protease</keyword>
<dbReference type="GO" id="GO:0006515">
    <property type="term" value="P:protein quality control for misfolded or incompletely synthesized proteins"/>
    <property type="evidence" value="ECO:0007669"/>
    <property type="project" value="UniProtKB-UniRule"/>
</dbReference>
<dbReference type="Gene3D" id="2.30.130.40">
    <property type="entry name" value="LON domain-like"/>
    <property type="match status" value="1"/>
</dbReference>
<feature type="domain" description="Lon proteolytic" evidence="17">
    <location>
        <begin position="621"/>
        <end position="802"/>
    </location>
</feature>
<evidence type="ECO:0000313" key="19">
    <source>
        <dbReference type="EMBL" id="MBI2877474.1"/>
    </source>
</evidence>
<dbReference type="Gene3D" id="1.20.5.5270">
    <property type="match status" value="1"/>
</dbReference>
<dbReference type="InterPro" id="IPR046336">
    <property type="entry name" value="Lon_prtase_N_sf"/>
</dbReference>
<dbReference type="InterPro" id="IPR008269">
    <property type="entry name" value="Lon_proteolytic"/>
</dbReference>
<evidence type="ECO:0000256" key="12">
    <source>
        <dbReference type="PIRSR" id="PIRSR001174-1"/>
    </source>
</evidence>
<dbReference type="SUPFAM" id="SSF88697">
    <property type="entry name" value="PUA domain-like"/>
    <property type="match status" value="1"/>
</dbReference>
<organism evidence="19 20">
    <name type="scientific">Tectimicrobiota bacterium</name>
    <dbReference type="NCBI Taxonomy" id="2528274"/>
    <lineage>
        <taxon>Bacteria</taxon>
        <taxon>Pseudomonadati</taxon>
        <taxon>Nitrospinota/Tectimicrobiota group</taxon>
        <taxon>Candidatus Tectimicrobiota</taxon>
    </lineage>
</organism>
<feature type="binding site" evidence="10 13">
    <location>
        <begin position="384"/>
        <end position="391"/>
    </location>
    <ligand>
        <name>ATP</name>
        <dbReference type="ChEBI" id="CHEBI:30616"/>
    </ligand>
</feature>
<dbReference type="PROSITE" id="PS51787">
    <property type="entry name" value="LON_N"/>
    <property type="match status" value="1"/>
</dbReference>
<dbReference type="PRINTS" id="PR00830">
    <property type="entry name" value="ENDOLAPTASE"/>
</dbReference>
<dbReference type="GO" id="GO:0004176">
    <property type="term" value="F:ATP-dependent peptidase activity"/>
    <property type="evidence" value="ECO:0007669"/>
    <property type="project" value="UniProtKB-UniRule"/>
</dbReference>
<name>A0A932CQK1_UNCTE</name>
<dbReference type="InterPro" id="IPR003593">
    <property type="entry name" value="AAA+_ATPase"/>
</dbReference>
<evidence type="ECO:0000256" key="1">
    <source>
        <dbReference type="ARBA" id="ARBA00004496"/>
    </source>
</evidence>
<dbReference type="FunFam" id="3.40.50.300:FF:000021">
    <property type="entry name" value="Lon protease homolog"/>
    <property type="match status" value="1"/>
</dbReference>
<feature type="domain" description="Lon N-terminal" evidence="18">
    <location>
        <begin position="25"/>
        <end position="218"/>
    </location>
</feature>
<evidence type="ECO:0000259" key="17">
    <source>
        <dbReference type="PROSITE" id="PS51786"/>
    </source>
</evidence>
<dbReference type="PROSITE" id="PS51786">
    <property type="entry name" value="LON_PROTEOLYTIC"/>
    <property type="match status" value="1"/>
</dbReference>
<dbReference type="NCBIfam" id="TIGR00763">
    <property type="entry name" value="lon"/>
    <property type="match status" value="1"/>
</dbReference>
<dbReference type="GO" id="GO:0005524">
    <property type="term" value="F:ATP binding"/>
    <property type="evidence" value="ECO:0007669"/>
    <property type="project" value="UniProtKB-UniRule"/>
</dbReference>
<comment type="induction">
    <text evidence="10">By heat shock.</text>
</comment>
<keyword evidence="3 10" id="KW-0645">Protease</keyword>
<evidence type="ECO:0000256" key="7">
    <source>
        <dbReference type="ARBA" id="ARBA00022840"/>
    </source>
</evidence>
<evidence type="ECO:0000256" key="15">
    <source>
        <dbReference type="RuleBase" id="RU000591"/>
    </source>
</evidence>
<comment type="caution">
    <text evidence="19">The sequence shown here is derived from an EMBL/GenBank/DDBJ whole genome shotgun (WGS) entry which is preliminary data.</text>
</comment>
<dbReference type="Pfam" id="PF02190">
    <property type="entry name" value="LON_substr_bdg"/>
    <property type="match status" value="1"/>
</dbReference>
<dbReference type="InterPro" id="IPR020568">
    <property type="entry name" value="Ribosomal_Su5_D2-typ_SF"/>
</dbReference>
<keyword evidence="4 10" id="KW-0547">Nucleotide-binding</keyword>
<dbReference type="EMBL" id="JACPRF010000347">
    <property type="protein sequence ID" value="MBI2877474.1"/>
    <property type="molecule type" value="Genomic_DNA"/>
</dbReference>
<dbReference type="GO" id="GO:0004252">
    <property type="term" value="F:serine-type endopeptidase activity"/>
    <property type="evidence" value="ECO:0007669"/>
    <property type="project" value="UniProtKB-UniRule"/>
</dbReference>
<dbReference type="EC" id="3.4.21.53" evidence="10 11"/>
<evidence type="ECO:0000256" key="9">
    <source>
        <dbReference type="ARBA" id="ARBA00050665"/>
    </source>
</evidence>
<dbReference type="InterPro" id="IPR003959">
    <property type="entry name" value="ATPase_AAA_core"/>
</dbReference>
<dbReference type="Gene3D" id="3.30.230.10">
    <property type="match status" value="1"/>
</dbReference>
<dbReference type="InterPro" id="IPR027065">
    <property type="entry name" value="Lon_Prtase"/>
</dbReference>
<evidence type="ECO:0000256" key="2">
    <source>
        <dbReference type="ARBA" id="ARBA00022490"/>
    </source>
</evidence>
<dbReference type="Gene3D" id="1.20.58.1480">
    <property type="match status" value="1"/>
</dbReference>
<dbReference type="PIRSF" id="PIRSF001174">
    <property type="entry name" value="Lon_proteas"/>
    <property type="match status" value="1"/>
</dbReference>
<dbReference type="CDD" id="cd19500">
    <property type="entry name" value="RecA-like_Lon"/>
    <property type="match status" value="1"/>
</dbReference>
<dbReference type="InterPro" id="IPR027543">
    <property type="entry name" value="Lon_bac"/>
</dbReference>
<dbReference type="SUPFAM" id="SSF54211">
    <property type="entry name" value="Ribosomal protein S5 domain 2-like"/>
    <property type="match status" value="1"/>
</dbReference>
<dbReference type="InterPro" id="IPR014721">
    <property type="entry name" value="Ribsml_uS5_D2-typ_fold_subgr"/>
</dbReference>
<dbReference type="InterPro" id="IPR004815">
    <property type="entry name" value="Lon_bac/euk-typ"/>
</dbReference>
<comment type="similarity">
    <text evidence="10 11 14 15">Belongs to the peptidase S16 family.</text>
</comment>
<evidence type="ECO:0000256" key="14">
    <source>
        <dbReference type="PROSITE-ProRule" id="PRU01122"/>
    </source>
</evidence>
<dbReference type="GO" id="GO:0043565">
    <property type="term" value="F:sequence-specific DNA binding"/>
    <property type="evidence" value="ECO:0007669"/>
    <property type="project" value="UniProtKB-UniRule"/>
</dbReference>
<dbReference type="PANTHER" id="PTHR10046">
    <property type="entry name" value="ATP DEPENDENT LON PROTEASE FAMILY MEMBER"/>
    <property type="match status" value="1"/>
</dbReference>
<keyword evidence="5 10" id="KW-0378">Hydrolase</keyword>
<dbReference type="FunFam" id="1.20.5.5270:FF:000002">
    <property type="entry name" value="Lon protease homolog"/>
    <property type="match status" value="1"/>
</dbReference>
<dbReference type="GO" id="GO:0034605">
    <property type="term" value="P:cellular response to heat"/>
    <property type="evidence" value="ECO:0007669"/>
    <property type="project" value="UniProtKB-UniRule"/>
</dbReference>
<dbReference type="GO" id="GO:0016887">
    <property type="term" value="F:ATP hydrolysis activity"/>
    <property type="evidence" value="ECO:0007669"/>
    <property type="project" value="UniProtKB-UniRule"/>
</dbReference>
<dbReference type="GO" id="GO:0005737">
    <property type="term" value="C:cytoplasm"/>
    <property type="evidence" value="ECO:0007669"/>
    <property type="project" value="UniProtKB-SubCell"/>
</dbReference>
<dbReference type="Pfam" id="PF22667">
    <property type="entry name" value="Lon_lid"/>
    <property type="match status" value="1"/>
</dbReference>
<keyword evidence="7 10" id="KW-0067">ATP-binding</keyword>
<dbReference type="SUPFAM" id="SSF52540">
    <property type="entry name" value="P-loop containing nucleoside triphosphate hydrolases"/>
    <property type="match status" value="1"/>
</dbReference>
<evidence type="ECO:0000256" key="10">
    <source>
        <dbReference type="HAMAP-Rule" id="MF_01973"/>
    </source>
</evidence>
<protein>
    <recommendedName>
        <fullName evidence="10 11">Lon protease</fullName>
        <ecNumber evidence="10 11">3.4.21.53</ecNumber>
    </recommendedName>
    <alternativeName>
        <fullName evidence="10">ATP-dependent protease La</fullName>
    </alternativeName>
</protein>
<dbReference type="HAMAP" id="MF_01973">
    <property type="entry name" value="lon_bact"/>
    <property type="match status" value="1"/>
</dbReference>
<sequence>MFSWLRDQDDGAQDPSAVKTMPSVLPILPLRNTVPFPFTVLPLTVGIERSIRLVEEAMGGDRLVGLVAMRDPHVDLPMPGQLYETGTVALIHRAIRSQEGGMQVAVQGLERFKVESWTQTEPYLKARIRIAPDQLEETAEAEALRRSLLEQARQLIQLLPNLPNEMADFLTRIENPRFLVYLIAANVRMEVPEAQEILEADLLSEKMRQLIAVLGRELQVTEIGQKIRSEAQEEVSKAQRDYILREQLKAIQRELGEGDEQQVELAEYRQKIEAAGMSAEAEKEALRELSRLEKMPPQAAEYSVIKTYLDWLCELPWSKRTEDHLDIEWARQVLDEDHYDLEEVKQRILEYLAVRKLLRERGSREEEVFEAQERGAGAILCFVGPPGTGKTSLGQSIARALGRQFTRMSLGGMRDEAEIRGHRRTYIGAMPGRIIQAIKRVGTHNPVFMLDEVDKIGADWRGDPSSALLEVLDPQQNHAFRDHYLDVDFDLSEVMFITTANLLDPIPEPLRDRMEILHLDGYTEYEKLHIARTYLISRQMKANGLQAGELVFTDSALYRIVREYTREAGVRNLERQIGQICRKVATLIASGQAQGTLEIDPERVVEFLGKPKYFEEVAQRTETPGVATGLAVTPAGGEVLFIEATRMRGQHGLTLTGQLGEVMKESAQIALSYVRSRAKEFEIDERLFSKYDLHVHVPAGAVPKDGPSAGVAMVTAIVSLLTDRPVRSDVGMTGEITLQGRVLPIGGVKMKVLAAHRAGLKTVVLPKRNEPDLDELPEDVRREMGFVLVESIDGVLEAALQPELRQPVAEMPSLSSRNADRRSPAVLAEISCEPSMTHDPREGQGER</sequence>
<evidence type="ECO:0000256" key="13">
    <source>
        <dbReference type="PIRSR" id="PIRSR001174-2"/>
    </source>
</evidence>
<accession>A0A932CQK1</accession>
<comment type="catalytic activity">
    <reaction evidence="9 10 11 14">
        <text>Hydrolysis of proteins in presence of ATP.</text>
        <dbReference type="EC" id="3.4.21.53"/>
    </reaction>
</comment>
<dbReference type="Pfam" id="PF00004">
    <property type="entry name" value="AAA"/>
    <property type="match status" value="1"/>
</dbReference>
<evidence type="ECO:0000256" key="5">
    <source>
        <dbReference type="ARBA" id="ARBA00022801"/>
    </source>
</evidence>
<proteinExistence type="evidence at transcript level"/>
<evidence type="ECO:0000259" key="18">
    <source>
        <dbReference type="PROSITE" id="PS51787"/>
    </source>
</evidence>
<dbReference type="InterPro" id="IPR008268">
    <property type="entry name" value="Peptidase_S16_AS"/>
</dbReference>
<dbReference type="InterPro" id="IPR003111">
    <property type="entry name" value="Lon_prtase_N"/>
</dbReference>
<reference evidence="19" key="1">
    <citation type="submission" date="2020-07" db="EMBL/GenBank/DDBJ databases">
        <title>Huge and variable diversity of episymbiotic CPR bacteria and DPANN archaea in groundwater ecosystems.</title>
        <authorList>
            <person name="He C.Y."/>
            <person name="Keren R."/>
            <person name="Whittaker M."/>
            <person name="Farag I.F."/>
            <person name="Doudna J."/>
            <person name="Cate J.H.D."/>
            <person name="Banfield J.F."/>
        </authorList>
    </citation>
    <scope>NUCLEOTIDE SEQUENCE</scope>
    <source>
        <strain evidence="19">NC_groundwater_672_Ag_B-0.1um_62_36</strain>
    </source>
</reference>
<gene>
    <name evidence="10 19" type="primary">lon</name>
    <name evidence="19" type="ORF">HYY20_11380</name>
</gene>
<feature type="active site" evidence="10 12">
    <location>
        <position position="708"/>
    </location>
</feature>
<dbReference type="Gene3D" id="1.10.8.60">
    <property type="match status" value="1"/>
</dbReference>
<evidence type="ECO:0000256" key="4">
    <source>
        <dbReference type="ARBA" id="ARBA00022741"/>
    </source>
</evidence>
<dbReference type="FunFam" id="3.30.230.10:FF:000019">
    <property type="entry name" value="Lon protease homolog 2, peroxisomal"/>
    <property type="match status" value="1"/>
</dbReference>
<dbReference type="Gene3D" id="3.40.50.300">
    <property type="entry name" value="P-loop containing nucleotide triphosphate hydrolases"/>
    <property type="match status" value="1"/>
</dbReference>
<evidence type="ECO:0000256" key="11">
    <source>
        <dbReference type="PIRNR" id="PIRNR001174"/>
    </source>
</evidence>
<comment type="function">
    <text evidence="10">ATP-dependent serine protease that mediates the selective degradation of mutant and abnormal proteins as well as certain short-lived regulatory proteins. Required for cellular homeostasis and for survival from DNA damage and developmental changes induced by stress. Degrades polypeptides processively to yield small peptide fragments that are 5 to 10 amino acids long. Binds to DNA in a double-stranded, site-specific manner.</text>
</comment>
<evidence type="ECO:0000256" key="3">
    <source>
        <dbReference type="ARBA" id="ARBA00022670"/>
    </source>
</evidence>
<dbReference type="AlphaFoldDB" id="A0A932CQK1"/>
<feature type="active site" evidence="10 12">
    <location>
        <position position="751"/>
    </location>
</feature>
<dbReference type="SMART" id="SM00382">
    <property type="entry name" value="AAA"/>
    <property type="match status" value="1"/>
</dbReference>
<dbReference type="PROSITE" id="PS01046">
    <property type="entry name" value="LON_SER"/>
    <property type="match status" value="1"/>
</dbReference>
<dbReference type="InterPro" id="IPR054594">
    <property type="entry name" value="Lon_lid"/>
</dbReference>
<evidence type="ECO:0000256" key="6">
    <source>
        <dbReference type="ARBA" id="ARBA00022825"/>
    </source>
</evidence>